<proteinExistence type="predicted"/>
<gene>
    <name evidence="2" type="ORF">K0625_12520</name>
</gene>
<evidence type="ECO:0000313" key="3">
    <source>
        <dbReference type="Proteomes" id="UP001195963"/>
    </source>
</evidence>
<feature type="chain" id="PRO_5045444466" evidence="1">
    <location>
        <begin position="31"/>
        <end position="117"/>
    </location>
</feature>
<dbReference type="Proteomes" id="UP001195963">
    <property type="component" value="Unassembled WGS sequence"/>
</dbReference>
<evidence type="ECO:0000256" key="1">
    <source>
        <dbReference type="SAM" id="SignalP"/>
    </source>
</evidence>
<comment type="caution">
    <text evidence="2">The sequence shown here is derived from an EMBL/GenBank/DDBJ whole genome shotgun (WGS) entry which is preliminary data.</text>
</comment>
<reference evidence="2 3" key="1">
    <citation type="submission" date="2021-07" db="EMBL/GenBank/DDBJ databases">
        <title>Shewanella sp. nov, isolated from SCS.</title>
        <authorList>
            <person name="Cao W.R."/>
        </authorList>
    </citation>
    <scope>NUCLEOTIDE SEQUENCE [LARGE SCALE GENOMIC DNA]</scope>
    <source>
        <strain evidence="2 3">NR704-98</strain>
    </source>
</reference>
<name>A0ABS7E489_9GAMM</name>
<dbReference type="EMBL" id="JAHZST010000008">
    <property type="protein sequence ID" value="MBW8184496.1"/>
    <property type="molecule type" value="Genomic_DNA"/>
</dbReference>
<dbReference type="RefSeq" id="WP_220110011.1">
    <property type="nucleotide sequence ID" value="NZ_JAHZST010000008.1"/>
</dbReference>
<accession>A0ABS7E489</accession>
<evidence type="ECO:0000313" key="2">
    <source>
        <dbReference type="EMBL" id="MBW8184496.1"/>
    </source>
</evidence>
<keyword evidence="1" id="KW-0732">Signal</keyword>
<feature type="signal peptide" evidence="1">
    <location>
        <begin position="1"/>
        <end position="30"/>
    </location>
</feature>
<organism evidence="2 3">
    <name type="scientific">Shewanella nanhaiensis</name>
    <dbReference type="NCBI Taxonomy" id="2864872"/>
    <lineage>
        <taxon>Bacteria</taxon>
        <taxon>Pseudomonadati</taxon>
        <taxon>Pseudomonadota</taxon>
        <taxon>Gammaproteobacteria</taxon>
        <taxon>Alteromonadales</taxon>
        <taxon>Shewanellaceae</taxon>
        <taxon>Shewanella</taxon>
    </lineage>
</organism>
<protein>
    <submittedName>
        <fullName evidence="2">Uncharacterized protein</fullName>
    </submittedName>
</protein>
<sequence length="117" mass="12524">MKSSKKLMVGAKPAAFLATSAIFIALTAVGAQNLSSSDSASACVCSKESTTSYNSSLPASHPGNRCARQSQELNWANWFSGNSRSNQLHFVDLLELLHGHQDSPIDDVSLSNKKNKL</sequence>
<keyword evidence="3" id="KW-1185">Reference proteome</keyword>